<dbReference type="Proteomes" id="UP001142175">
    <property type="component" value="Unassembled WGS sequence"/>
</dbReference>
<keyword evidence="3" id="KW-0998">Cell outer membrane</keyword>
<comment type="caution">
    <text evidence="5">The sequence shown here is derived from an EMBL/GenBank/DDBJ whole genome shotgun (WGS) entry which is preliminary data.</text>
</comment>
<dbReference type="PANTHER" id="PTHR40980:SF4">
    <property type="entry name" value="TONB-DEPENDENT RECEPTOR-LIKE BETA-BARREL DOMAIN-CONTAINING PROTEIN"/>
    <property type="match status" value="1"/>
</dbReference>
<dbReference type="Pfam" id="PF13715">
    <property type="entry name" value="CarbopepD_reg_2"/>
    <property type="match status" value="1"/>
</dbReference>
<gene>
    <name evidence="5" type="ORF">NU887_08480</name>
</gene>
<proteinExistence type="predicted"/>
<dbReference type="InterPro" id="IPR008969">
    <property type="entry name" value="CarboxyPept-like_regulatory"/>
</dbReference>
<comment type="subcellular location">
    <subcellularLocation>
        <location evidence="1">Cell outer membrane</location>
    </subcellularLocation>
</comment>
<keyword evidence="2" id="KW-0472">Membrane</keyword>
<dbReference type="PANTHER" id="PTHR40980">
    <property type="entry name" value="PLUG DOMAIN-CONTAINING PROTEIN"/>
    <property type="match status" value="1"/>
</dbReference>
<feature type="domain" description="Outer membrane protein beta-barrel" evidence="4">
    <location>
        <begin position="376"/>
        <end position="780"/>
    </location>
</feature>
<evidence type="ECO:0000313" key="5">
    <source>
        <dbReference type="EMBL" id="MCR9015070.1"/>
    </source>
</evidence>
<dbReference type="Gene3D" id="2.60.40.1120">
    <property type="entry name" value="Carboxypeptidase-like, regulatory domain"/>
    <property type="match status" value="1"/>
</dbReference>
<dbReference type="AlphaFoldDB" id="A0A9X2PAG0"/>
<dbReference type="EMBL" id="JANSUY010000004">
    <property type="protein sequence ID" value="MCR9015070.1"/>
    <property type="molecule type" value="Genomic_DNA"/>
</dbReference>
<accession>A0A9X2PAG0</accession>
<dbReference type="Gene3D" id="2.170.130.10">
    <property type="entry name" value="TonB-dependent receptor, plug domain"/>
    <property type="match status" value="1"/>
</dbReference>
<dbReference type="InterPro" id="IPR036942">
    <property type="entry name" value="Beta-barrel_TonB_sf"/>
</dbReference>
<dbReference type="InterPro" id="IPR037066">
    <property type="entry name" value="Plug_dom_sf"/>
</dbReference>
<name>A0A9X2PAG0_9BACT</name>
<sequence length="784" mass="89126">MKILPGTAFYRYLSITFFIVFPFISNAQDNSLTIKGRVIDADTKQPVLFMQVALFKPGTDTPVTFSDTKDSGEFSLSAPNGNYELNFYLIGYDKKTITDIVLNSNKDLGKIEVKSENQDLQEVVVQTSKIPLRADLEGITINPEANMSNLGGTLLDILRNTPSISVGDDGTIALRGSTGTNILINGRNSSLTQNLDQLPASAVDQIRIINNPNARFDADAEGGVIDIILKKGEDLGTNGSAELTYGTRGRMNTGARFNHRTIKYNVFGGYNYRDWRDVGKRTSDRILFEEDERLLQETDSESQNIGHTFNYGGDYYFGKNIISYEGVFTTNVDSQVNTLYSQLSRNSTGAPILDFVRRNNETEDDDGVDNAIIYERTFDNPDQSFRFLASSSYRNQYKVQNIDVFTNSTEATEENLTGQERGFTDEKRNIYVFQADYIHPLSEKKKIETGLKSILREFDNDFIFQRFQEGNQDFVTDPNISNRFIYKDKVYAGYFIYAASSDKIDYSFGLRGEYTNLNTELINTNEINKQNYLNLFPSAQVLYKLNEENSLKFTYSRRIDRPRPWRLNPFPDITDSLSIRRGNPNLQPEKIHSLEFGHMLNRAKSSFTTNAFFRHVDGQEDMITIIQDGISYIQPENLNTAVSYGLEFIGLGEIKPWWNISGGLTMFRIIVDGSNVENGSINKGFAWNTKLTSDFKLPLGINFQIVANYDSPEIEAQGRDLAQYFIDANVMRNFFKDRGSLALSVRDIFDTRRFAGENRTASFSQDFYAKRETRIFLLSAKFNF</sequence>
<dbReference type="SUPFAM" id="SSF49464">
    <property type="entry name" value="Carboxypeptidase regulatory domain-like"/>
    <property type="match status" value="1"/>
</dbReference>
<evidence type="ECO:0000256" key="3">
    <source>
        <dbReference type="ARBA" id="ARBA00023237"/>
    </source>
</evidence>
<evidence type="ECO:0000256" key="1">
    <source>
        <dbReference type="ARBA" id="ARBA00004442"/>
    </source>
</evidence>
<keyword evidence="5" id="KW-0675">Receptor</keyword>
<keyword evidence="6" id="KW-1185">Reference proteome</keyword>
<dbReference type="InterPro" id="IPR041700">
    <property type="entry name" value="OMP_b-brl_3"/>
</dbReference>
<dbReference type="SUPFAM" id="SSF56935">
    <property type="entry name" value="Porins"/>
    <property type="match status" value="1"/>
</dbReference>
<protein>
    <submittedName>
        <fullName evidence="5">TonB-dependent receptor family protein</fullName>
    </submittedName>
</protein>
<dbReference type="Gene3D" id="2.40.170.20">
    <property type="entry name" value="TonB-dependent receptor, beta-barrel domain"/>
    <property type="match status" value="1"/>
</dbReference>
<reference evidence="5" key="1">
    <citation type="submission" date="2022-08" db="EMBL/GenBank/DDBJ databases">
        <authorList>
            <person name="Zhang D."/>
        </authorList>
    </citation>
    <scope>NUCLEOTIDE SEQUENCE</scope>
    <source>
        <strain evidence="5">XJ19-11</strain>
    </source>
</reference>
<evidence type="ECO:0000256" key="2">
    <source>
        <dbReference type="ARBA" id="ARBA00023136"/>
    </source>
</evidence>
<dbReference type="RefSeq" id="WP_258422932.1">
    <property type="nucleotide sequence ID" value="NZ_JANSUY010000004.1"/>
</dbReference>
<organism evidence="5 6">
    <name type="scientific">Aquiflexum gelatinilyticum</name>
    <dbReference type="NCBI Taxonomy" id="2961943"/>
    <lineage>
        <taxon>Bacteria</taxon>
        <taxon>Pseudomonadati</taxon>
        <taxon>Bacteroidota</taxon>
        <taxon>Cytophagia</taxon>
        <taxon>Cytophagales</taxon>
        <taxon>Cyclobacteriaceae</taxon>
        <taxon>Aquiflexum</taxon>
    </lineage>
</organism>
<evidence type="ECO:0000259" key="4">
    <source>
        <dbReference type="Pfam" id="PF14905"/>
    </source>
</evidence>
<evidence type="ECO:0000313" key="6">
    <source>
        <dbReference type="Proteomes" id="UP001142175"/>
    </source>
</evidence>
<dbReference type="Pfam" id="PF14905">
    <property type="entry name" value="OMP_b-brl_3"/>
    <property type="match status" value="1"/>
</dbReference>
<dbReference type="GO" id="GO:0009279">
    <property type="term" value="C:cell outer membrane"/>
    <property type="evidence" value="ECO:0007669"/>
    <property type="project" value="UniProtKB-SubCell"/>
</dbReference>